<name>A0A4Q7KLE4_9PSEU</name>
<dbReference type="GO" id="GO:0006950">
    <property type="term" value="P:response to stress"/>
    <property type="evidence" value="ECO:0007669"/>
    <property type="project" value="TreeGrafter"/>
</dbReference>
<dbReference type="SUPFAM" id="SSF46785">
    <property type="entry name" value="Winged helix' DNA-binding domain"/>
    <property type="match status" value="1"/>
</dbReference>
<comment type="caution">
    <text evidence="2">The sequence shown here is derived from an EMBL/GenBank/DDBJ whole genome shotgun (WGS) entry which is preliminary data.</text>
</comment>
<dbReference type="PANTHER" id="PTHR33164:SF95">
    <property type="entry name" value="TRANSCRIPTIONAL REGULATOR"/>
    <property type="match status" value="1"/>
</dbReference>
<evidence type="ECO:0000259" key="1">
    <source>
        <dbReference type="PROSITE" id="PS50995"/>
    </source>
</evidence>
<proteinExistence type="predicted"/>
<dbReference type="PRINTS" id="PR00598">
    <property type="entry name" value="HTHMARR"/>
</dbReference>
<dbReference type="InterPro" id="IPR036390">
    <property type="entry name" value="WH_DNA-bd_sf"/>
</dbReference>
<dbReference type="PROSITE" id="PS50995">
    <property type="entry name" value="HTH_MARR_2"/>
    <property type="match status" value="1"/>
</dbReference>
<dbReference type="EMBL" id="SGWQ01000005">
    <property type="protein sequence ID" value="RZS37488.1"/>
    <property type="molecule type" value="Genomic_DNA"/>
</dbReference>
<dbReference type="GO" id="GO:0003700">
    <property type="term" value="F:DNA-binding transcription factor activity"/>
    <property type="evidence" value="ECO:0007669"/>
    <property type="project" value="InterPro"/>
</dbReference>
<keyword evidence="3" id="KW-1185">Reference proteome</keyword>
<dbReference type="Proteomes" id="UP000294257">
    <property type="component" value="Unassembled WGS sequence"/>
</dbReference>
<dbReference type="RefSeq" id="WP_242613428.1">
    <property type="nucleotide sequence ID" value="NZ_SGWQ01000005.1"/>
</dbReference>
<sequence>MTRPDLAAMLHPLVRSLIATERPILAEHGLTMWGYVVLSALDDGPVRTQAVLAATIGADKTRIITTLDDLQDNGLITREVDPDDRRNRLLSITAEGRAVRRTAQKAIQASEDDALAVLTEAERRTFLRAAAKLADSYRD</sequence>
<reference evidence="2 3" key="1">
    <citation type="submission" date="2019-02" db="EMBL/GenBank/DDBJ databases">
        <title>Genomic Encyclopedia of Type Strains, Phase IV (KMG-IV): sequencing the most valuable type-strain genomes for metagenomic binning, comparative biology and taxonomic classification.</title>
        <authorList>
            <person name="Goeker M."/>
        </authorList>
    </citation>
    <scope>NUCLEOTIDE SEQUENCE [LARGE SCALE GENOMIC DNA]</scope>
    <source>
        <strain evidence="2 3">DSM 101727</strain>
    </source>
</reference>
<evidence type="ECO:0000313" key="2">
    <source>
        <dbReference type="EMBL" id="RZS37488.1"/>
    </source>
</evidence>
<dbReference type="InterPro" id="IPR036388">
    <property type="entry name" value="WH-like_DNA-bd_sf"/>
</dbReference>
<organism evidence="2 3">
    <name type="scientific">Herbihabitans rhizosphaerae</name>
    <dbReference type="NCBI Taxonomy" id="1872711"/>
    <lineage>
        <taxon>Bacteria</taxon>
        <taxon>Bacillati</taxon>
        <taxon>Actinomycetota</taxon>
        <taxon>Actinomycetes</taxon>
        <taxon>Pseudonocardiales</taxon>
        <taxon>Pseudonocardiaceae</taxon>
        <taxon>Herbihabitans</taxon>
    </lineage>
</organism>
<evidence type="ECO:0000313" key="3">
    <source>
        <dbReference type="Proteomes" id="UP000294257"/>
    </source>
</evidence>
<dbReference type="SMART" id="SM00347">
    <property type="entry name" value="HTH_MARR"/>
    <property type="match status" value="1"/>
</dbReference>
<gene>
    <name evidence="2" type="ORF">EV193_10543</name>
</gene>
<dbReference type="PANTHER" id="PTHR33164">
    <property type="entry name" value="TRANSCRIPTIONAL REGULATOR, MARR FAMILY"/>
    <property type="match status" value="1"/>
</dbReference>
<dbReference type="Gene3D" id="1.10.10.10">
    <property type="entry name" value="Winged helix-like DNA-binding domain superfamily/Winged helix DNA-binding domain"/>
    <property type="match status" value="1"/>
</dbReference>
<dbReference type="AlphaFoldDB" id="A0A4Q7KLE4"/>
<dbReference type="InterPro" id="IPR039422">
    <property type="entry name" value="MarR/SlyA-like"/>
</dbReference>
<feature type="domain" description="HTH marR-type" evidence="1">
    <location>
        <begin position="3"/>
        <end position="135"/>
    </location>
</feature>
<dbReference type="Pfam" id="PF12802">
    <property type="entry name" value="MarR_2"/>
    <property type="match status" value="1"/>
</dbReference>
<protein>
    <submittedName>
        <fullName evidence="2">MarR family transcriptional regulator</fullName>
    </submittedName>
</protein>
<dbReference type="InterPro" id="IPR000835">
    <property type="entry name" value="HTH_MarR-typ"/>
</dbReference>
<accession>A0A4Q7KLE4</accession>